<gene>
    <name evidence="1" type="ORF">T4E_10631</name>
</gene>
<dbReference type="AlphaFoldDB" id="A0A0V0XEK7"/>
<sequence>MIYFRKKYSISATDKNSANVSKADWPCGKLPLGEQHQWQMSSVMEIPVLQLQICNLESPSESFNLFQFALDDTVTMAHKASEAPPSL</sequence>
<dbReference type="Proteomes" id="UP000054815">
    <property type="component" value="Unassembled WGS sequence"/>
</dbReference>
<evidence type="ECO:0000313" key="2">
    <source>
        <dbReference type="Proteomes" id="UP000054815"/>
    </source>
</evidence>
<comment type="caution">
    <text evidence="1">The sequence shown here is derived from an EMBL/GenBank/DDBJ whole genome shotgun (WGS) entry which is preliminary data.</text>
</comment>
<name>A0A0V0XEK7_TRIPS</name>
<dbReference type="EMBL" id="JYDU01000379">
    <property type="protein sequence ID" value="KRX86425.1"/>
    <property type="molecule type" value="Genomic_DNA"/>
</dbReference>
<evidence type="ECO:0000313" key="1">
    <source>
        <dbReference type="EMBL" id="KRX86425.1"/>
    </source>
</evidence>
<proteinExistence type="predicted"/>
<protein>
    <submittedName>
        <fullName evidence="1">Uncharacterized protein</fullName>
    </submittedName>
</protein>
<reference evidence="1 2" key="1">
    <citation type="submission" date="2015-01" db="EMBL/GenBank/DDBJ databases">
        <title>Evolution of Trichinella species and genotypes.</title>
        <authorList>
            <person name="Korhonen P.K."/>
            <person name="Edoardo P."/>
            <person name="Giuseppe L.R."/>
            <person name="Gasser R.B."/>
        </authorList>
    </citation>
    <scope>NUCLEOTIDE SEQUENCE [LARGE SCALE GENOMIC DNA]</scope>
    <source>
        <strain evidence="1">ISS141</strain>
    </source>
</reference>
<accession>A0A0V0XEK7</accession>
<organism evidence="1 2">
    <name type="scientific">Trichinella pseudospiralis</name>
    <name type="common">Parasitic roundworm</name>
    <dbReference type="NCBI Taxonomy" id="6337"/>
    <lineage>
        <taxon>Eukaryota</taxon>
        <taxon>Metazoa</taxon>
        <taxon>Ecdysozoa</taxon>
        <taxon>Nematoda</taxon>
        <taxon>Enoplea</taxon>
        <taxon>Dorylaimia</taxon>
        <taxon>Trichinellida</taxon>
        <taxon>Trichinellidae</taxon>
        <taxon>Trichinella</taxon>
    </lineage>
</organism>